<keyword evidence="9" id="KW-0472">Membrane</keyword>
<comment type="catalytic activity">
    <reaction evidence="1 8">
        <text>Thiol-dependent hydrolysis of ester, thioester, amide, peptide and isopeptide bonds formed by the C-terminal Gly of ubiquitin (a 76-residue protein attached to proteins as an intracellular targeting signal).</text>
        <dbReference type="EC" id="3.4.19.12"/>
    </reaction>
</comment>
<dbReference type="InterPro" id="IPR039785">
    <property type="entry name" value="MINY3/4"/>
</dbReference>
<dbReference type="GO" id="GO:1990380">
    <property type="term" value="F:K48-linked deubiquitinase activity"/>
    <property type="evidence" value="ECO:0007669"/>
    <property type="project" value="UniProtKB-UniRule"/>
</dbReference>
<evidence type="ECO:0000256" key="6">
    <source>
        <dbReference type="ARBA" id="ARBA00022807"/>
    </source>
</evidence>
<dbReference type="Proteomes" id="UP000472270">
    <property type="component" value="Unassembled WGS sequence"/>
</dbReference>
<name>A0A673H431_9TELE</name>
<dbReference type="InterPro" id="IPR059022">
    <property type="entry name" value="MINDY4_N"/>
</dbReference>
<keyword evidence="12" id="KW-1185">Reference proteome</keyword>
<keyword evidence="9" id="KW-0812">Transmembrane</keyword>
<comment type="function">
    <text evidence="8">Hydrolase that can remove 'Lys-48'-linked conjugated ubiquitin from proteins.</text>
</comment>
<keyword evidence="3 8" id="KW-0645">Protease</keyword>
<evidence type="ECO:0000256" key="4">
    <source>
        <dbReference type="ARBA" id="ARBA00022786"/>
    </source>
</evidence>
<dbReference type="Ensembl" id="ENSSRHT00000021147.1">
    <property type="protein sequence ID" value="ENSSRHP00000020498.1"/>
    <property type="gene ID" value="ENSSRHG00000010956.1"/>
</dbReference>
<protein>
    <recommendedName>
        <fullName evidence="8">Ubiquitin carboxyl-terminal hydrolase MINDY</fullName>
        <ecNumber evidence="8">3.4.19.12</ecNumber>
    </recommendedName>
</protein>
<dbReference type="Pfam" id="PF13898">
    <property type="entry name" value="MINDY-3_4_CD"/>
    <property type="match status" value="1"/>
</dbReference>
<reference evidence="11" key="1">
    <citation type="submission" date="2025-08" db="UniProtKB">
        <authorList>
            <consortium name="Ensembl"/>
        </authorList>
    </citation>
    <scope>IDENTIFICATION</scope>
</reference>
<feature type="domain" description="Deubiquitinating enzyme MINDY-3/4 conserved" evidence="10">
    <location>
        <begin position="173"/>
        <end position="332"/>
    </location>
</feature>
<organism evidence="11 12">
    <name type="scientific">Sinocyclocheilus rhinocerous</name>
    <dbReference type="NCBI Taxonomy" id="307959"/>
    <lineage>
        <taxon>Eukaryota</taxon>
        <taxon>Metazoa</taxon>
        <taxon>Chordata</taxon>
        <taxon>Craniata</taxon>
        <taxon>Vertebrata</taxon>
        <taxon>Euteleostomi</taxon>
        <taxon>Actinopterygii</taxon>
        <taxon>Neopterygii</taxon>
        <taxon>Teleostei</taxon>
        <taxon>Ostariophysi</taxon>
        <taxon>Cypriniformes</taxon>
        <taxon>Cyprinidae</taxon>
        <taxon>Cyprininae</taxon>
        <taxon>Sinocyclocheilus</taxon>
    </lineage>
</organism>
<evidence type="ECO:0000313" key="11">
    <source>
        <dbReference type="Ensembl" id="ENSSRHP00000020498.1"/>
    </source>
</evidence>
<evidence type="ECO:0000256" key="2">
    <source>
        <dbReference type="ARBA" id="ARBA00011074"/>
    </source>
</evidence>
<dbReference type="Pfam" id="PF26038">
    <property type="entry name" value="Dimer_MINDY4_N"/>
    <property type="match status" value="1"/>
</dbReference>
<dbReference type="PANTHER" id="PTHR12473">
    <property type="entry name" value="UBIQUITIN CARBOXYL-TERMINAL HYDROLASE MINDY-4-RELATED"/>
    <property type="match status" value="1"/>
</dbReference>
<dbReference type="AlphaFoldDB" id="A0A673H431"/>
<dbReference type="PANTHER" id="PTHR12473:SF8">
    <property type="entry name" value="UBIQUITIN CARBOXYL-TERMINAL HYDROLASE MINDY-4-RELATED"/>
    <property type="match status" value="1"/>
</dbReference>
<reference evidence="11" key="2">
    <citation type="submission" date="2025-09" db="UniProtKB">
        <authorList>
            <consortium name="Ensembl"/>
        </authorList>
    </citation>
    <scope>IDENTIFICATION</scope>
</reference>
<evidence type="ECO:0000256" key="1">
    <source>
        <dbReference type="ARBA" id="ARBA00000707"/>
    </source>
</evidence>
<evidence type="ECO:0000256" key="5">
    <source>
        <dbReference type="ARBA" id="ARBA00022801"/>
    </source>
</evidence>
<dbReference type="GO" id="GO:0071108">
    <property type="term" value="P:protein K48-linked deubiquitination"/>
    <property type="evidence" value="ECO:0007669"/>
    <property type="project" value="InterPro"/>
</dbReference>
<keyword evidence="5 8" id="KW-0378">Hydrolase</keyword>
<evidence type="ECO:0000256" key="7">
    <source>
        <dbReference type="ARBA" id="ARBA00037630"/>
    </source>
</evidence>
<keyword evidence="9" id="KW-1133">Transmembrane helix</keyword>
<sequence>MMGKDVEEVSASLVREYLSRKGLKKTIACMDEELPRTNSSINNRSDLRRILHLEDFQDLLTAINIHLLSRLSESSVSQVIVPSQTPSEKLHKSFALHPESERSMYCLSSSQDSLLTVSKEGFPSEKKVVDTDSQKNRSSRIRRGIMSGPIASSSQVMNSDMISVLSCLTQALKEIIFGSSMACFTEEWKQQNFTFSDTPGLKYGIVQKKGGPCGVLAAVQACVLQKLLFEESSNDSLKERLEVSNVLRTKCLSLALADMLWRAGNMKRATVAINTGRSLFTPIGRYKSDGVLEMNIYFQKGMKKYILGFIMYNIVKYLFVLYIRVSIIVYNIIYIYNV</sequence>
<accession>A0A673H431</accession>
<evidence type="ECO:0000256" key="8">
    <source>
        <dbReference type="RuleBase" id="RU367088"/>
    </source>
</evidence>
<evidence type="ECO:0000313" key="12">
    <source>
        <dbReference type="Proteomes" id="UP000472270"/>
    </source>
</evidence>
<comment type="similarity">
    <text evidence="2 8">Belongs to the MINDY deubiquitinase family. FAM188 subfamily.</text>
</comment>
<dbReference type="GO" id="GO:0006508">
    <property type="term" value="P:proteolysis"/>
    <property type="evidence" value="ECO:0007669"/>
    <property type="project" value="UniProtKB-KW"/>
</dbReference>
<comment type="function">
    <text evidence="7">Probable hydrolase that can remove 'Lys-48'-linked conjugated ubiquitin from proteins.</text>
</comment>
<proteinExistence type="inferred from homology"/>
<keyword evidence="6 8" id="KW-0788">Thiol protease</keyword>
<feature type="transmembrane region" description="Helical" evidence="9">
    <location>
        <begin position="309"/>
        <end position="336"/>
    </location>
</feature>
<evidence type="ECO:0000256" key="9">
    <source>
        <dbReference type="SAM" id="Phobius"/>
    </source>
</evidence>
<evidence type="ECO:0000256" key="3">
    <source>
        <dbReference type="ARBA" id="ARBA00022670"/>
    </source>
</evidence>
<dbReference type="EC" id="3.4.19.12" evidence="8"/>
<keyword evidence="4 8" id="KW-0833">Ubl conjugation pathway</keyword>
<dbReference type="InterPro" id="IPR025257">
    <property type="entry name" value="MINDY-3/4_CD"/>
</dbReference>
<dbReference type="SMART" id="SM01174">
    <property type="entry name" value="DUF4205"/>
    <property type="match status" value="1"/>
</dbReference>
<evidence type="ECO:0000259" key="10">
    <source>
        <dbReference type="SMART" id="SM01174"/>
    </source>
</evidence>
<dbReference type="GO" id="GO:0004843">
    <property type="term" value="F:cysteine-type deubiquitinase activity"/>
    <property type="evidence" value="ECO:0007669"/>
    <property type="project" value="UniProtKB-UniRule"/>
</dbReference>